<organism evidence="2 3">
    <name type="scientific">Oryza sativa subsp. japonica</name>
    <name type="common">Rice</name>
    <dbReference type="NCBI Taxonomy" id="39947"/>
    <lineage>
        <taxon>Eukaryota</taxon>
        <taxon>Viridiplantae</taxon>
        <taxon>Streptophyta</taxon>
        <taxon>Embryophyta</taxon>
        <taxon>Tracheophyta</taxon>
        <taxon>Spermatophyta</taxon>
        <taxon>Magnoliopsida</taxon>
        <taxon>Liliopsida</taxon>
        <taxon>Poales</taxon>
        <taxon>Poaceae</taxon>
        <taxon>BOP clade</taxon>
        <taxon>Oryzoideae</taxon>
        <taxon>Oryzeae</taxon>
        <taxon>Oryzinae</taxon>
        <taxon>Oryza</taxon>
        <taxon>Oryza sativa</taxon>
    </lineage>
</organism>
<sequence length="82" mass="9431">MACEVVLSSTLAFLFFRISQHTNMKKVAKDFPIARLKSPPCYQPEGTNHSNNPAPALQEIQSLLYFIRQNLLQDTERLWPLL</sequence>
<dbReference type="EMBL" id="AP005825">
    <property type="protein sequence ID" value="BAD08065.1"/>
    <property type="molecule type" value="Genomic_DNA"/>
</dbReference>
<evidence type="ECO:0000313" key="3">
    <source>
        <dbReference type="Proteomes" id="UP000000763"/>
    </source>
</evidence>
<accession>Q6YVK0</accession>
<dbReference type="AlphaFoldDB" id="Q6YVK0"/>
<gene>
    <name evidence="1" type="ORF">OJ1218_D07.19</name>
    <name evidence="2" type="ORF">P0724B10.8</name>
</gene>
<reference evidence="1" key="1">
    <citation type="submission" date="2001-08" db="EMBL/GenBank/DDBJ databases">
        <title>Oryza sativa nipponbare(GA3) genomic DNA, chromosome 2, BAC clone:OJ1218_D07.</title>
        <authorList>
            <person name="Sasaki T."/>
            <person name="Matsumoto T."/>
            <person name="Yamamoto K."/>
        </authorList>
    </citation>
    <scope>NUCLEOTIDE SEQUENCE</scope>
</reference>
<protein>
    <submittedName>
        <fullName evidence="2">Uncharacterized protein</fullName>
    </submittedName>
</protein>
<reference evidence="3" key="3">
    <citation type="journal article" date="2005" name="Nature">
        <title>The map-based sequence of the rice genome.</title>
        <authorList>
            <consortium name="International rice genome sequencing project (IRGSP)"/>
            <person name="Matsumoto T."/>
            <person name="Wu J."/>
            <person name="Kanamori H."/>
            <person name="Katayose Y."/>
            <person name="Fujisawa M."/>
            <person name="Namiki N."/>
            <person name="Mizuno H."/>
            <person name="Yamamoto K."/>
            <person name="Antonio B.A."/>
            <person name="Baba T."/>
            <person name="Sakata K."/>
            <person name="Nagamura Y."/>
            <person name="Aoki H."/>
            <person name="Arikawa K."/>
            <person name="Arita K."/>
            <person name="Bito T."/>
            <person name="Chiden Y."/>
            <person name="Fujitsuka N."/>
            <person name="Fukunaka R."/>
            <person name="Hamada M."/>
            <person name="Harada C."/>
            <person name="Hayashi A."/>
            <person name="Hijishita S."/>
            <person name="Honda M."/>
            <person name="Hosokawa S."/>
            <person name="Ichikawa Y."/>
            <person name="Idonuma A."/>
            <person name="Iijima M."/>
            <person name="Ikeda M."/>
            <person name="Ikeno M."/>
            <person name="Ito K."/>
            <person name="Ito S."/>
            <person name="Ito T."/>
            <person name="Ito Y."/>
            <person name="Ito Y."/>
            <person name="Iwabuchi A."/>
            <person name="Kamiya K."/>
            <person name="Karasawa W."/>
            <person name="Kurita K."/>
            <person name="Katagiri S."/>
            <person name="Kikuta A."/>
            <person name="Kobayashi H."/>
            <person name="Kobayashi N."/>
            <person name="Machita K."/>
            <person name="Maehara T."/>
            <person name="Masukawa M."/>
            <person name="Mizubayashi T."/>
            <person name="Mukai Y."/>
            <person name="Nagasaki H."/>
            <person name="Nagata Y."/>
            <person name="Naito S."/>
            <person name="Nakashima M."/>
            <person name="Nakama Y."/>
            <person name="Nakamichi Y."/>
            <person name="Nakamura M."/>
            <person name="Meguro A."/>
            <person name="Negishi M."/>
            <person name="Ohta I."/>
            <person name="Ohta T."/>
            <person name="Okamoto M."/>
            <person name="Ono N."/>
            <person name="Saji S."/>
            <person name="Sakaguchi M."/>
            <person name="Sakai K."/>
            <person name="Shibata M."/>
            <person name="Shimokawa T."/>
            <person name="Song J."/>
            <person name="Takazaki Y."/>
            <person name="Terasawa K."/>
            <person name="Tsugane M."/>
            <person name="Tsuji K."/>
            <person name="Ueda S."/>
            <person name="Waki K."/>
            <person name="Yamagata H."/>
            <person name="Yamamoto M."/>
            <person name="Yamamoto S."/>
            <person name="Yamane H."/>
            <person name="Yoshiki S."/>
            <person name="Yoshihara R."/>
            <person name="Yukawa K."/>
            <person name="Zhong H."/>
            <person name="Yano M."/>
            <person name="Yuan Q."/>
            <person name="Ouyang S."/>
            <person name="Liu J."/>
            <person name="Jones K.M."/>
            <person name="Gansberger K."/>
            <person name="Moffat K."/>
            <person name="Hill J."/>
            <person name="Bera J."/>
            <person name="Fadrosh D."/>
            <person name="Jin S."/>
            <person name="Johri S."/>
            <person name="Kim M."/>
            <person name="Overton L."/>
            <person name="Reardon M."/>
            <person name="Tsitrin T."/>
            <person name="Vuong H."/>
            <person name="Weaver B."/>
            <person name="Ciecko A."/>
            <person name="Tallon L."/>
            <person name="Jackson J."/>
            <person name="Pai G."/>
            <person name="Aken S.V."/>
            <person name="Utterback T."/>
            <person name="Reidmuller S."/>
            <person name="Feldblyum T."/>
            <person name="Hsiao J."/>
            <person name="Zismann V."/>
            <person name="Iobst S."/>
            <person name="de Vazeille A.R."/>
            <person name="Buell C.R."/>
            <person name="Ying K."/>
            <person name="Li Y."/>
            <person name="Lu T."/>
            <person name="Huang Y."/>
            <person name="Zhao Q."/>
            <person name="Feng Q."/>
            <person name="Zhang L."/>
            <person name="Zhu J."/>
            <person name="Weng Q."/>
            <person name="Mu J."/>
            <person name="Lu Y."/>
            <person name="Fan D."/>
            <person name="Liu Y."/>
            <person name="Guan J."/>
            <person name="Zhang Y."/>
            <person name="Yu S."/>
            <person name="Liu X."/>
            <person name="Zhang Y."/>
            <person name="Hong G."/>
            <person name="Han B."/>
            <person name="Choisne N."/>
            <person name="Demange N."/>
            <person name="Orjeda G."/>
            <person name="Samain S."/>
            <person name="Cattolico L."/>
            <person name="Pelletier E."/>
            <person name="Couloux A."/>
            <person name="Segurens B."/>
            <person name="Wincker P."/>
            <person name="D'Hont A."/>
            <person name="Scarpelli C."/>
            <person name="Weissenbach J."/>
            <person name="Salanoubat M."/>
            <person name="Quetier F."/>
            <person name="Yu Y."/>
            <person name="Kim H.R."/>
            <person name="Rambo T."/>
            <person name="Currie J."/>
            <person name="Collura K."/>
            <person name="Luo M."/>
            <person name="Yang T."/>
            <person name="Ammiraju J.S.S."/>
            <person name="Engler F."/>
            <person name="Soderlund C."/>
            <person name="Wing R.A."/>
            <person name="Palmer L.E."/>
            <person name="de la Bastide M."/>
            <person name="Spiegel L."/>
            <person name="Nascimento L."/>
            <person name="Zutavern T."/>
            <person name="O'Shaughnessy A."/>
            <person name="Dike S."/>
            <person name="Dedhia N."/>
            <person name="Preston R."/>
            <person name="Balija V."/>
            <person name="McCombie W.R."/>
            <person name="Chow T."/>
            <person name="Chen H."/>
            <person name="Chung M."/>
            <person name="Chen C."/>
            <person name="Shaw J."/>
            <person name="Wu H."/>
            <person name="Hsiao K."/>
            <person name="Chao Y."/>
            <person name="Chu M."/>
            <person name="Cheng C."/>
            <person name="Hour A."/>
            <person name="Lee P."/>
            <person name="Lin S."/>
            <person name="Lin Y."/>
            <person name="Liou J."/>
            <person name="Liu S."/>
            <person name="Hsing Y."/>
            <person name="Raghuvanshi S."/>
            <person name="Mohanty A."/>
            <person name="Bharti A.K."/>
            <person name="Gaur A."/>
            <person name="Gupta V."/>
            <person name="Kumar D."/>
            <person name="Ravi V."/>
            <person name="Vij S."/>
            <person name="Kapur A."/>
            <person name="Khurana P."/>
            <person name="Khurana P."/>
            <person name="Khurana J.P."/>
            <person name="Tyagi A.K."/>
            <person name="Gaikwad K."/>
            <person name="Singh A."/>
            <person name="Dalal V."/>
            <person name="Srivastava S."/>
            <person name="Dixit A."/>
            <person name="Pal A.K."/>
            <person name="Ghazi I.A."/>
            <person name="Yadav M."/>
            <person name="Pandit A."/>
            <person name="Bhargava A."/>
            <person name="Sureshbabu K."/>
            <person name="Batra K."/>
            <person name="Sharma T.R."/>
            <person name="Mohapatra T."/>
            <person name="Singh N.K."/>
            <person name="Messing J."/>
            <person name="Nelson A.B."/>
            <person name="Fuks G."/>
            <person name="Kavchok S."/>
            <person name="Keizer G."/>
            <person name="Linton E."/>
            <person name="Llaca V."/>
            <person name="Song R."/>
            <person name="Tanyolac B."/>
            <person name="Young S."/>
            <person name="Ho-Il K."/>
            <person name="Hahn J.H."/>
            <person name="Sangsakoo G."/>
            <person name="Vanavichit A."/>
            <person name="de Mattos Luiz.A.T."/>
            <person name="Zimmer P.D."/>
            <person name="Malone G."/>
            <person name="Dellagostin O."/>
            <person name="de Oliveira A.C."/>
            <person name="Bevan M."/>
            <person name="Bancroft I."/>
            <person name="Minx P."/>
            <person name="Cordum H."/>
            <person name="Wilson R."/>
            <person name="Cheng Z."/>
            <person name="Jin W."/>
            <person name="Jiang J."/>
            <person name="Leong S.A."/>
            <person name="Iwama H."/>
            <person name="Gojobori T."/>
            <person name="Itoh T."/>
            <person name="Niimura Y."/>
            <person name="Fujii Y."/>
            <person name="Habara T."/>
            <person name="Sakai H."/>
            <person name="Sato Y."/>
            <person name="Wilson G."/>
            <person name="Kumar K."/>
            <person name="McCouch S."/>
            <person name="Juretic N."/>
            <person name="Hoen D."/>
            <person name="Wright S."/>
            <person name="Bruskiewich R."/>
            <person name="Bureau T."/>
            <person name="Miyao A."/>
            <person name="Hirochika H."/>
            <person name="Nishikawa T."/>
            <person name="Kadowaki K."/>
            <person name="Sugiura M."/>
            <person name="Burr B."/>
            <person name="Sasaki T."/>
        </authorList>
    </citation>
    <scope>NUCLEOTIDE SEQUENCE [LARGE SCALE GENOMIC DNA]</scope>
    <source>
        <strain evidence="3">cv. Nipponbare</strain>
    </source>
</reference>
<reference evidence="3" key="4">
    <citation type="journal article" date="2008" name="Nucleic Acids Res.">
        <title>The rice annotation project database (RAP-DB): 2008 update.</title>
        <authorList>
            <consortium name="The rice annotation project (RAP)"/>
        </authorList>
    </citation>
    <scope>GENOME REANNOTATION</scope>
    <source>
        <strain evidence="3">cv. Nipponbare</strain>
    </source>
</reference>
<evidence type="ECO:0000313" key="1">
    <source>
        <dbReference type="EMBL" id="BAD07556.1"/>
    </source>
</evidence>
<name>Q6YVK0_ORYSJ</name>
<reference evidence="2" key="2">
    <citation type="submission" date="2002-10" db="EMBL/GenBank/DDBJ databases">
        <title>Oryza sativa nipponbare(GA3) genomic DNA, chromosome 2, PAC clone:P0724B10.</title>
        <authorList>
            <person name="Sasaki T."/>
            <person name="Matsumoto T."/>
            <person name="Katayose Y."/>
        </authorList>
    </citation>
    <scope>NUCLEOTIDE SEQUENCE</scope>
</reference>
<dbReference type="Proteomes" id="UP000000763">
    <property type="component" value="Chromosome 2"/>
</dbReference>
<dbReference type="EMBL" id="AP004052">
    <property type="protein sequence ID" value="BAD07556.1"/>
    <property type="molecule type" value="Genomic_DNA"/>
</dbReference>
<evidence type="ECO:0000313" key="2">
    <source>
        <dbReference type="EMBL" id="BAD08065.1"/>
    </source>
</evidence>
<proteinExistence type="predicted"/>